<dbReference type="Gene3D" id="3.80.10.10">
    <property type="entry name" value="Ribonuclease Inhibitor"/>
    <property type="match status" value="1"/>
</dbReference>
<comment type="caution">
    <text evidence="1">The sequence shown here is derived from an EMBL/GenBank/DDBJ whole genome shotgun (WGS) entry which is preliminary data.</text>
</comment>
<dbReference type="PANTHER" id="PTHR32153">
    <property type="entry name" value="OJ000223_09.16 PROTEIN"/>
    <property type="match status" value="1"/>
</dbReference>
<reference evidence="1 2" key="1">
    <citation type="submission" date="2020-05" db="EMBL/GenBank/DDBJ databases">
        <title>WGS assembly of Panicum virgatum.</title>
        <authorList>
            <person name="Lovell J.T."/>
            <person name="Jenkins J."/>
            <person name="Shu S."/>
            <person name="Juenger T.E."/>
            <person name="Schmutz J."/>
        </authorList>
    </citation>
    <scope>NUCLEOTIDE SEQUENCE [LARGE SCALE GENOMIC DNA]</scope>
    <source>
        <strain evidence="2">cv. AP13</strain>
    </source>
</reference>
<proteinExistence type="predicted"/>
<evidence type="ECO:0000313" key="2">
    <source>
        <dbReference type="Proteomes" id="UP000823388"/>
    </source>
</evidence>
<organism evidence="1 2">
    <name type="scientific">Panicum virgatum</name>
    <name type="common">Blackwell switchgrass</name>
    <dbReference type="NCBI Taxonomy" id="38727"/>
    <lineage>
        <taxon>Eukaryota</taxon>
        <taxon>Viridiplantae</taxon>
        <taxon>Streptophyta</taxon>
        <taxon>Embryophyta</taxon>
        <taxon>Tracheophyta</taxon>
        <taxon>Spermatophyta</taxon>
        <taxon>Magnoliopsida</taxon>
        <taxon>Liliopsida</taxon>
        <taxon>Poales</taxon>
        <taxon>Poaceae</taxon>
        <taxon>PACMAD clade</taxon>
        <taxon>Panicoideae</taxon>
        <taxon>Panicodae</taxon>
        <taxon>Paniceae</taxon>
        <taxon>Panicinae</taxon>
        <taxon>Panicum</taxon>
        <taxon>Panicum sect. Hiantes</taxon>
    </lineage>
</organism>
<dbReference type="AlphaFoldDB" id="A0A8T0QCZ0"/>
<dbReference type="EMBL" id="CM029049">
    <property type="protein sequence ID" value="KAG2572947.1"/>
    <property type="molecule type" value="Genomic_DNA"/>
</dbReference>
<keyword evidence="2" id="KW-1185">Reference proteome</keyword>
<dbReference type="Proteomes" id="UP000823388">
    <property type="component" value="Chromosome 7K"/>
</dbReference>
<name>A0A8T0QCZ0_PANVG</name>
<protein>
    <submittedName>
        <fullName evidence="1">Uncharacterized protein</fullName>
    </submittedName>
</protein>
<dbReference type="InterPro" id="IPR032675">
    <property type="entry name" value="LRR_dom_sf"/>
</dbReference>
<evidence type="ECO:0000313" key="1">
    <source>
        <dbReference type="EMBL" id="KAG2572947.1"/>
    </source>
</evidence>
<dbReference type="SUPFAM" id="SSF52047">
    <property type="entry name" value="RNI-like"/>
    <property type="match status" value="1"/>
</dbReference>
<gene>
    <name evidence="1" type="ORF">PVAP13_7KG212755</name>
</gene>
<dbReference type="InterPro" id="IPR044997">
    <property type="entry name" value="F-box_plant"/>
</dbReference>
<feature type="non-terminal residue" evidence="1">
    <location>
        <position position="421"/>
    </location>
</feature>
<accession>A0A8T0QCZ0</accession>
<sequence length="421" mass="48704">MVEGSFRFHSRITIDIGSFHAKYKDSEFTHDDSAQVNASMVKMTESMLANNSQYPLSLLRVCFYLVKESLDNVRCVDNAMASREIAALHFMMFPEIVDQDCTPDHKMNYGTDIGPRAFGCLYYLHIQCVALSINDMANVLEKCNKLLHLSLKFCDFGFESVLKMEHTQLTILEHSYCKCASVQLICLPSLIQLTCDVWTAPEDKHPISFDYVPQLSTLILCNLATTYHKKIQLSEFLINVMISELDLDFSCERIWVQPEAPKQAGPCLQNLQFLSLRCIHEECDLDWTLFFLQAAPLLKKMFVEVWDHTSCAHEEDEPKEFTELCQLVYQKNSDSLTWAHNDLKHYSLKELIINGYQIEEKFIRYTRRVVEAAVNLELVMLLDFTSCEFCNFSASTRYPRTEEERYLIRNQILGWSTSGSR</sequence>